<dbReference type="AlphaFoldDB" id="A0A2S3W2W4"/>
<evidence type="ECO:0000313" key="3">
    <source>
        <dbReference type="Proteomes" id="UP000237344"/>
    </source>
</evidence>
<dbReference type="InterPro" id="IPR006726">
    <property type="entry name" value="PHBA_efflux_AaeB/fusaric-R"/>
</dbReference>
<sequence>MRPFLSRLPWRLPARPFTTALPGAWLYAPRLTAAGFSLRTTIAALLALAIAFGMELGEPQWAPMTVWIVAQGTRGESISKAHWRIVGTLAGIASAIVLIAAFPQSPWLFFPALSLWVGLCTALGTLVHNFRSYAFVLTAYTCAIVALSATAIADQVFTLAMARGSYILLGVICEMVVGMVCLPNVAAQAREAVTTQLRQIITQAAMAVRDILAGRPPPEGDLHGIFSRALLLNDRIEFSAIEVGREKHAVAFARATLGLVTRMTSRGLGMRSRLLAIPGHSAMAGAVIDDTIALLGLLPDALGDARALARMRADMAHLTRRCADGIAWTARPMTDSAAIEAATGDRIVLQGMELLLHEISHLLACFADDPRKALTPGRFSLPRPDNWHAAWHNGLRSGVAVLTAALIWETTAWAQGALFVTFVCVVCARFASFSNTVLASAAFFYGAVWAAMAAVVPVFVVMPLTSAYPMLCFSIAIPMFIGGLATRNPSTAAMAASFSNFFPYLLGLDNHSRIDELQWFNTTFALLSGLGFGVLVFRYVLPFNLRRFCALFRARTLGNLHRIGRTPARMEEDVWIGGIIQGMENLIAHMGHRGDRLTDAWLHGAFSVMTIGRNLLYLRDFRGDPRIPAKARADLSALFDALSHAATGPAALAHQVRATFERLHGMERTSGDTGTRIALSAALGGLIIVATELGRGNVFFTPGAACPDPRARA</sequence>
<feature type="transmembrane region" description="Helical" evidence="1">
    <location>
        <begin position="83"/>
        <end position="102"/>
    </location>
</feature>
<feature type="transmembrane region" description="Helical" evidence="1">
    <location>
        <begin position="108"/>
        <end position="127"/>
    </location>
</feature>
<proteinExistence type="predicted"/>
<dbReference type="Pfam" id="PF04632">
    <property type="entry name" value="FUSC"/>
    <property type="match status" value="1"/>
</dbReference>
<dbReference type="RefSeq" id="WP_239019971.1">
    <property type="nucleotide sequence ID" value="NZ_NKUE01000011.1"/>
</dbReference>
<keyword evidence="1" id="KW-1133">Transmembrane helix</keyword>
<keyword evidence="3" id="KW-1185">Reference proteome</keyword>
<keyword evidence="1" id="KW-0472">Membrane</keyword>
<feature type="transmembrane region" description="Helical" evidence="1">
    <location>
        <begin position="412"/>
        <end position="431"/>
    </location>
</feature>
<feature type="transmembrane region" description="Helical" evidence="1">
    <location>
        <begin position="165"/>
        <end position="187"/>
    </location>
</feature>
<dbReference type="EMBL" id="POTC01000010">
    <property type="protein sequence ID" value="POF63210.1"/>
    <property type="molecule type" value="Genomic_DNA"/>
</dbReference>
<feature type="transmembrane region" description="Helical" evidence="1">
    <location>
        <begin position="34"/>
        <end position="54"/>
    </location>
</feature>
<evidence type="ECO:0000256" key="1">
    <source>
        <dbReference type="SAM" id="Phobius"/>
    </source>
</evidence>
<keyword evidence="1" id="KW-0812">Transmembrane</keyword>
<evidence type="ECO:0000313" key="2">
    <source>
        <dbReference type="EMBL" id="POF63210.1"/>
    </source>
</evidence>
<dbReference type="GO" id="GO:0005886">
    <property type="term" value="C:plasma membrane"/>
    <property type="evidence" value="ECO:0007669"/>
    <property type="project" value="InterPro"/>
</dbReference>
<feature type="transmembrane region" description="Helical" evidence="1">
    <location>
        <begin position="467"/>
        <end position="485"/>
    </location>
</feature>
<organism evidence="2 3">
    <name type="scientific">Novacetimonas maltaceti</name>
    <dbReference type="NCBI Taxonomy" id="1203393"/>
    <lineage>
        <taxon>Bacteria</taxon>
        <taxon>Pseudomonadati</taxon>
        <taxon>Pseudomonadota</taxon>
        <taxon>Alphaproteobacteria</taxon>
        <taxon>Acetobacterales</taxon>
        <taxon>Acetobacteraceae</taxon>
        <taxon>Novacetimonas</taxon>
    </lineage>
</organism>
<gene>
    <name evidence="2" type="ORF">KMAL_11170</name>
</gene>
<dbReference type="Proteomes" id="UP000237344">
    <property type="component" value="Unassembled WGS sequence"/>
</dbReference>
<feature type="transmembrane region" description="Helical" evidence="1">
    <location>
        <begin position="134"/>
        <end position="153"/>
    </location>
</feature>
<reference evidence="2 3" key="1">
    <citation type="submission" date="2018-01" db="EMBL/GenBank/DDBJ databases">
        <title>Draft Genome Sequence of Komagataeibacter maltaceti LMG 1529, a Vinegar Producing Acetic Acid Bacterium Isolated from Malt Vinegar Brewery Acetifiers.</title>
        <authorList>
            <person name="Zhang Q."/>
            <person name="Hollensteiner J."/>
            <person name="Poehlein A."/>
            <person name="Daniel R."/>
        </authorList>
    </citation>
    <scope>NUCLEOTIDE SEQUENCE [LARGE SCALE GENOMIC DNA]</scope>
    <source>
        <strain evidence="2 3">LMG 1529</strain>
    </source>
</reference>
<dbReference type="GO" id="GO:0022857">
    <property type="term" value="F:transmembrane transporter activity"/>
    <property type="evidence" value="ECO:0007669"/>
    <property type="project" value="InterPro"/>
</dbReference>
<protein>
    <submittedName>
        <fullName evidence="2">p-hydroxybenzoic acid efflux subunit AaeB</fullName>
    </submittedName>
</protein>
<feature type="transmembrane region" description="Helical" evidence="1">
    <location>
        <begin position="437"/>
        <end position="460"/>
    </location>
</feature>
<accession>A0A2S3W2W4</accession>
<comment type="caution">
    <text evidence="2">The sequence shown here is derived from an EMBL/GenBank/DDBJ whole genome shotgun (WGS) entry which is preliminary data.</text>
</comment>
<feature type="transmembrane region" description="Helical" evidence="1">
    <location>
        <begin position="519"/>
        <end position="541"/>
    </location>
</feature>
<name>A0A2S3W2W4_9PROT</name>